<keyword evidence="2" id="KW-1185">Reference proteome</keyword>
<dbReference type="RefSeq" id="WP_064465398.1">
    <property type="nucleotide sequence ID" value="NZ_CP017081.1"/>
</dbReference>
<accession>A0A1B3XW75</accession>
<dbReference type="OrthoDB" id="2940717at2"/>
<keyword evidence="1" id="KW-0614">Plasmid</keyword>
<evidence type="ECO:0000313" key="2">
    <source>
        <dbReference type="Proteomes" id="UP000077926"/>
    </source>
</evidence>
<proteinExistence type="predicted"/>
<organism evidence="1 2">
    <name type="scientific">Peribacillus muralis</name>
    <dbReference type="NCBI Taxonomy" id="264697"/>
    <lineage>
        <taxon>Bacteria</taxon>
        <taxon>Bacillati</taxon>
        <taxon>Bacillota</taxon>
        <taxon>Bacilli</taxon>
        <taxon>Bacillales</taxon>
        <taxon>Bacillaceae</taxon>
        <taxon>Peribacillus</taxon>
    </lineage>
</organism>
<sequence length="80" mass="9268">MKIMDLDENKLTQILLMAPILANNENHQQIKTAMKEYRITPGNSLEIEFAKDLFGLTTDEIIIKWYDGNFDITGLFFKSN</sequence>
<name>A0A1B3XW75_9BACI</name>
<dbReference type="AlphaFoldDB" id="A0A1B3XW75"/>
<geneLocation type="plasmid" evidence="2">
    <name>pg25-68</name>
</geneLocation>
<dbReference type="EMBL" id="CP017081">
    <property type="protein sequence ID" value="AOH57458.1"/>
    <property type="molecule type" value="Genomic_DNA"/>
</dbReference>
<gene>
    <name evidence="1" type="ORF">ABE28_024225</name>
</gene>
<protein>
    <submittedName>
        <fullName evidence="1">Uncharacterized protein</fullName>
    </submittedName>
</protein>
<evidence type="ECO:0000313" key="1">
    <source>
        <dbReference type="EMBL" id="AOH57458.1"/>
    </source>
</evidence>
<reference evidence="1 2" key="1">
    <citation type="submission" date="2016-08" db="EMBL/GenBank/DDBJ databases">
        <title>Complete genome sequence of Bacillus muralis G25-68, a strain with toxicity to nematodes.</title>
        <authorList>
            <person name="Zheng Z."/>
        </authorList>
    </citation>
    <scope>NUCLEOTIDE SEQUENCE [LARGE SCALE GENOMIC DNA]</scope>
    <source>
        <strain evidence="1 2">G25-68</strain>
        <plasmid evidence="2">pg25-68</plasmid>
    </source>
</reference>
<dbReference type="KEGG" id="bmur:ABE28_024225"/>
<dbReference type="Proteomes" id="UP000077926">
    <property type="component" value="Plasmid pG25-68"/>
</dbReference>